<sequence length="179" mass="20718">MGSNVERITEEMIIKPSSPTPNHLRNLKLSFLDQLAPPVYIPLIFFYEATQLNSVNYNHSQLSELLQKSLSNALTIFYPLAGKISEDFSVDCNDDGALYVEARVHRHLSQMHYKYKIIQTILNLQIKQQVLGCIEKKLRDLKCNTVQNLTCYAYELRLSVILSFHMLNEVQCHHLTVFF</sequence>
<comment type="caution">
    <text evidence="1">The sequence shown here is derived from an EMBL/GenBank/DDBJ whole genome shotgun (WGS) entry which is preliminary data.</text>
</comment>
<gene>
    <name evidence="1" type="ORF">M9H77_07330</name>
</gene>
<reference evidence="2" key="1">
    <citation type="journal article" date="2023" name="Nat. Plants">
        <title>Single-cell RNA sequencing provides a high-resolution roadmap for understanding the multicellular compartmentation of specialized metabolism.</title>
        <authorList>
            <person name="Sun S."/>
            <person name="Shen X."/>
            <person name="Li Y."/>
            <person name="Li Y."/>
            <person name="Wang S."/>
            <person name="Li R."/>
            <person name="Zhang H."/>
            <person name="Shen G."/>
            <person name="Guo B."/>
            <person name="Wei J."/>
            <person name="Xu J."/>
            <person name="St-Pierre B."/>
            <person name="Chen S."/>
            <person name="Sun C."/>
        </authorList>
    </citation>
    <scope>NUCLEOTIDE SEQUENCE [LARGE SCALE GENOMIC DNA]</scope>
</reference>
<evidence type="ECO:0000313" key="2">
    <source>
        <dbReference type="Proteomes" id="UP001060085"/>
    </source>
</evidence>
<dbReference type="EMBL" id="CM044702">
    <property type="protein sequence ID" value="KAI5676380.1"/>
    <property type="molecule type" value="Genomic_DNA"/>
</dbReference>
<organism evidence="1 2">
    <name type="scientific">Catharanthus roseus</name>
    <name type="common">Madagascar periwinkle</name>
    <name type="synonym">Vinca rosea</name>
    <dbReference type="NCBI Taxonomy" id="4058"/>
    <lineage>
        <taxon>Eukaryota</taxon>
        <taxon>Viridiplantae</taxon>
        <taxon>Streptophyta</taxon>
        <taxon>Embryophyta</taxon>
        <taxon>Tracheophyta</taxon>
        <taxon>Spermatophyta</taxon>
        <taxon>Magnoliopsida</taxon>
        <taxon>eudicotyledons</taxon>
        <taxon>Gunneridae</taxon>
        <taxon>Pentapetalae</taxon>
        <taxon>asterids</taxon>
        <taxon>lamiids</taxon>
        <taxon>Gentianales</taxon>
        <taxon>Apocynaceae</taxon>
        <taxon>Rauvolfioideae</taxon>
        <taxon>Vinceae</taxon>
        <taxon>Catharanthinae</taxon>
        <taxon>Catharanthus</taxon>
    </lineage>
</organism>
<protein>
    <submittedName>
        <fullName evidence="1">Uncharacterized protein</fullName>
    </submittedName>
</protein>
<proteinExistence type="predicted"/>
<keyword evidence="2" id="KW-1185">Reference proteome</keyword>
<accession>A0ACC0BUS7</accession>
<evidence type="ECO:0000313" key="1">
    <source>
        <dbReference type="EMBL" id="KAI5676380.1"/>
    </source>
</evidence>
<name>A0ACC0BUS7_CATRO</name>
<dbReference type="Proteomes" id="UP001060085">
    <property type="component" value="Linkage Group LG02"/>
</dbReference>